<dbReference type="Gene3D" id="3.30.470.20">
    <property type="entry name" value="ATP-grasp fold, B domain"/>
    <property type="match status" value="2"/>
</dbReference>
<dbReference type="Gene3D" id="3.40.50.1380">
    <property type="entry name" value="Methylglyoxal synthase-like domain"/>
    <property type="match status" value="1"/>
</dbReference>
<dbReference type="PROSITE" id="PS00867">
    <property type="entry name" value="CPSASE_2"/>
    <property type="match status" value="2"/>
</dbReference>
<dbReference type="FunFam" id="3.30.470.20:FF:000026">
    <property type="entry name" value="Carbamoyl-phosphate synthase large chain"/>
    <property type="match status" value="1"/>
</dbReference>
<feature type="region of interest" description="Carboxyphosphate synthetic domain" evidence="17">
    <location>
        <begin position="1"/>
        <end position="400"/>
    </location>
</feature>
<dbReference type="Pfam" id="PF25596">
    <property type="entry name" value="CPSase_L_D1"/>
    <property type="match status" value="2"/>
</dbReference>
<name>A0A9D1FGR7_9BACT</name>
<evidence type="ECO:0000313" key="20">
    <source>
        <dbReference type="EMBL" id="HIS73556.1"/>
    </source>
</evidence>
<feature type="binding site" evidence="17">
    <location>
        <position position="297"/>
    </location>
    <ligand>
        <name>Mn(2+)</name>
        <dbReference type="ChEBI" id="CHEBI:29035"/>
        <label>1</label>
    </ligand>
</feature>
<comment type="subunit">
    <text evidence="17">Composed of two chains; the small (or glutamine) chain promotes the hydrolysis of glutamine to ammonia, which is used by the large (or ammonia) chain to synthesize carbamoyl phosphate. Tetramer of heterodimers (alpha,beta)4.</text>
</comment>
<dbReference type="EC" id="6.3.5.5" evidence="17"/>
<dbReference type="Pfam" id="PF02786">
    <property type="entry name" value="CPSase_L_D2"/>
    <property type="match status" value="2"/>
</dbReference>
<dbReference type="InterPro" id="IPR011607">
    <property type="entry name" value="MGS-like_dom"/>
</dbReference>
<evidence type="ECO:0000256" key="13">
    <source>
        <dbReference type="ARBA" id="ARBA00023211"/>
    </source>
</evidence>
<dbReference type="NCBIfam" id="NF009455">
    <property type="entry name" value="PRK12815.1"/>
    <property type="match status" value="1"/>
</dbReference>
<dbReference type="FunFam" id="3.30.1490.20:FF:000001">
    <property type="entry name" value="Carbamoyl-phosphate synthase large chain"/>
    <property type="match status" value="1"/>
</dbReference>
<feature type="binding site" evidence="17">
    <location>
        <position position="827"/>
    </location>
    <ligand>
        <name>Mg(2+)</name>
        <dbReference type="ChEBI" id="CHEBI:18420"/>
        <label>3</label>
    </ligand>
</feature>
<dbReference type="PRINTS" id="PR00098">
    <property type="entry name" value="CPSASE"/>
</dbReference>
<dbReference type="InterPro" id="IPR036897">
    <property type="entry name" value="CarbamoylP_synth_lsu_oligo_sf"/>
</dbReference>
<feature type="binding site" evidence="17">
    <location>
        <position position="297"/>
    </location>
    <ligand>
        <name>Mg(2+)</name>
        <dbReference type="ChEBI" id="CHEBI:18420"/>
        <label>2</label>
    </ligand>
</feature>
<dbReference type="Pfam" id="PF02142">
    <property type="entry name" value="MGS"/>
    <property type="match status" value="1"/>
</dbReference>
<feature type="domain" description="MGS-like" evidence="19">
    <location>
        <begin position="937"/>
        <end position="1080"/>
    </location>
</feature>
<protein>
    <recommendedName>
        <fullName evidence="17">Carbamoyl phosphate synthase large chain</fullName>
        <ecNumber evidence="17">6.3.4.16</ecNumber>
        <ecNumber evidence="17">6.3.5.5</ecNumber>
    </recommendedName>
    <alternativeName>
        <fullName evidence="17">Carbamoyl phosphate synthetase ammonia chain</fullName>
    </alternativeName>
</protein>
<feature type="binding site" evidence="17">
    <location>
        <position position="175"/>
    </location>
    <ligand>
        <name>ATP</name>
        <dbReference type="ChEBI" id="CHEBI:30616"/>
        <label>1</label>
    </ligand>
</feature>
<feature type="binding site" evidence="17">
    <location>
        <position position="839"/>
    </location>
    <ligand>
        <name>ATP</name>
        <dbReference type="ChEBI" id="CHEBI:30616"/>
        <label>2</label>
    </ligand>
</feature>
<dbReference type="EMBL" id="DVJQ01000009">
    <property type="protein sequence ID" value="HIS73556.1"/>
    <property type="molecule type" value="Genomic_DNA"/>
</dbReference>
<dbReference type="InterPro" id="IPR011761">
    <property type="entry name" value="ATP-grasp"/>
</dbReference>
<comment type="catalytic activity">
    <reaction evidence="15 17">
        <text>hydrogencarbonate + L-glutamine + 2 ATP + H2O = carbamoyl phosphate + L-glutamate + 2 ADP + phosphate + 2 H(+)</text>
        <dbReference type="Rhea" id="RHEA:18633"/>
        <dbReference type="ChEBI" id="CHEBI:15377"/>
        <dbReference type="ChEBI" id="CHEBI:15378"/>
        <dbReference type="ChEBI" id="CHEBI:17544"/>
        <dbReference type="ChEBI" id="CHEBI:29985"/>
        <dbReference type="ChEBI" id="CHEBI:30616"/>
        <dbReference type="ChEBI" id="CHEBI:43474"/>
        <dbReference type="ChEBI" id="CHEBI:58228"/>
        <dbReference type="ChEBI" id="CHEBI:58359"/>
        <dbReference type="ChEBI" id="CHEBI:456216"/>
        <dbReference type="EC" id="6.3.5.5"/>
    </reaction>
</comment>
<dbReference type="PROSITE" id="PS00866">
    <property type="entry name" value="CPSASE_1"/>
    <property type="match status" value="2"/>
</dbReference>
<dbReference type="Gene3D" id="1.10.1030.10">
    <property type="entry name" value="Carbamoyl-phosphate synthetase, large subunit oligomerisation domain"/>
    <property type="match status" value="1"/>
</dbReference>
<keyword evidence="4 17" id="KW-0055">Arginine biosynthesis</keyword>
<dbReference type="InterPro" id="IPR036914">
    <property type="entry name" value="MGS-like_dom_sf"/>
</dbReference>
<keyword evidence="13" id="KW-0464">Manganese</keyword>
<dbReference type="SUPFAM" id="SSF56059">
    <property type="entry name" value="Glutathione synthetase ATP-binding domain-like"/>
    <property type="match status" value="2"/>
</dbReference>
<comment type="cofactor">
    <cofactor evidence="17">
        <name>Mg(2+)</name>
        <dbReference type="ChEBI" id="CHEBI:18420"/>
    </cofactor>
    <cofactor evidence="17">
        <name>Mn(2+)</name>
        <dbReference type="ChEBI" id="CHEBI:29035"/>
    </cofactor>
    <text evidence="17">Binds 4 Mg(2+) or Mn(2+) ions per subunit.</text>
</comment>
<evidence type="ECO:0000313" key="21">
    <source>
        <dbReference type="Proteomes" id="UP000886865"/>
    </source>
</evidence>
<dbReference type="SMART" id="SM01209">
    <property type="entry name" value="GARS_A"/>
    <property type="match status" value="1"/>
</dbReference>
<comment type="cofactor">
    <cofactor evidence="1">
        <name>Mn(2+)</name>
        <dbReference type="ChEBI" id="CHEBI:29035"/>
    </cofactor>
</comment>
<dbReference type="Proteomes" id="UP000886865">
    <property type="component" value="Unassembled WGS sequence"/>
</dbReference>
<feature type="binding site" evidence="17">
    <location>
        <position position="297"/>
    </location>
    <ligand>
        <name>ATP</name>
        <dbReference type="ChEBI" id="CHEBI:30616"/>
        <label>1</label>
    </ligand>
</feature>
<evidence type="ECO:0000256" key="2">
    <source>
        <dbReference type="ARBA" id="ARBA00005077"/>
    </source>
</evidence>
<keyword evidence="12 17" id="KW-0665">Pyrimidine biosynthesis</keyword>
<keyword evidence="10 17" id="KW-0067">ATP-binding</keyword>
<dbReference type="GO" id="GO:0044205">
    <property type="term" value="P:'de novo' UMP biosynthetic process"/>
    <property type="evidence" value="ECO:0007669"/>
    <property type="project" value="UniProtKB-UniRule"/>
</dbReference>
<dbReference type="HAMAP" id="MF_01210_B">
    <property type="entry name" value="CPSase_L_chain_B"/>
    <property type="match status" value="1"/>
</dbReference>
<feature type="binding site" evidence="17">
    <location>
        <position position="714"/>
    </location>
    <ligand>
        <name>ATP</name>
        <dbReference type="ChEBI" id="CHEBI:30616"/>
        <label>2</label>
    </ligand>
</feature>
<accession>A0A9D1FGR7</accession>
<dbReference type="FunFam" id="3.40.50.20:FF:000001">
    <property type="entry name" value="Carbamoyl-phosphate synthase large chain"/>
    <property type="match status" value="1"/>
</dbReference>
<comment type="pathway">
    <text evidence="2 17">Amino-acid biosynthesis; L-arginine biosynthesis; carbamoyl phosphate from bicarbonate: step 1/1.</text>
</comment>
<evidence type="ECO:0000256" key="8">
    <source>
        <dbReference type="ARBA" id="ARBA00022737"/>
    </source>
</evidence>
<keyword evidence="9 17" id="KW-0547">Nucleotide-binding</keyword>
<feature type="binding site" evidence="17">
    <location>
        <position position="753"/>
    </location>
    <ligand>
        <name>ATP</name>
        <dbReference type="ChEBI" id="CHEBI:30616"/>
        <label>2</label>
    </ligand>
</feature>
<dbReference type="PROSITE" id="PS50975">
    <property type="entry name" value="ATP_GRASP"/>
    <property type="match status" value="2"/>
</dbReference>
<feature type="binding site" evidence="17">
    <location>
        <position position="839"/>
    </location>
    <ligand>
        <name>Mg(2+)</name>
        <dbReference type="ChEBI" id="CHEBI:18420"/>
        <label>3</label>
    </ligand>
</feature>
<dbReference type="PANTHER" id="PTHR11405:SF53">
    <property type="entry name" value="CARBAMOYL-PHOSPHATE SYNTHASE [AMMONIA], MITOCHONDRIAL"/>
    <property type="match status" value="1"/>
</dbReference>
<evidence type="ECO:0000256" key="3">
    <source>
        <dbReference type="ARBA" id="ARBA00009799"/>
    </source>
</evidence>
<dbReference type="PROSITE" id="PS51855">
    <property type="entry name" value="MGS"/>
    <property type="match status" value="1"/>
</dbReference>
<dbReference type="GO" id="GO:0046872">
    <property type="term" value="F:metal ion binding"/>
    <property type="evidence" value="ECO:0007669"/>
    <property type="project" value="UniProtKB-KW"/>
</dbReference>
<keyword evidence="7" id="KW-0479">Metal-binding</keyword>
<evidence type="ECO:0000256" key="17">
    <source>
        <dbReference type="HAMAP-Rule" id="MF_01210"/>
    </source>
</evidence>
<feature type="binding site" evidence="17">
    <location>
        <position position="786"/>
    </location>
    <ligand>
        <name>ATP</name>
        <dbReference type="ChEBI" id="CHEBI:30616"/>
        <label>2</label>
    </ligand>
</feature>
<dbReference type="InterPro" id="IPR005480">
    <property type="entry name" value="CPSase_lsu_oligo"/>
</dbReference>
<dbReference type="FunFam" id="3.30.470.20:FF:000001">
    <property type="entry name" value="Carbamoyl-phosphate synthase large chain"/>
    <property type="match status" value="1"/>
</dbReference>
<feature type="binding site" evidence="17">
    <location>
        <position position="214"/>
    </location>
    <ligand>
        <name>ATP</name>
        <dbReference type="ChEBI" id="CHEBI:30616"/>
        <label>1</label>
    </ligand>
</feature>
<feature type="binding site" evidence="17">
    <location>
        <position position="759"/>
    </location>
    <ligand>
        <name>ATP</name>
        <dbReference type="ChEBI" id="CHEBI:30616"/>
        <label>2</label>
    </ligand>
</feature>
<dbReference type="GO" id="GO:0005524">
    <property type="term" value="F:ATP binding"/>
    <property type="evidence" value="ECO:0007669"/>
    <property type="project" value="UniProtKB-UniRule"/>
</dbReference>
<proteinExistence type="inferred from homology"/>
<feature type="binding site" evidence="17">
    <location>
        <position position="839"/>
    </location>
    <ligand>
        <name>Mn(2+)</name>
        <dbReference type="ChEBI" id="CHEBI:29035"/>
        <label>4</label>
    </ligand>
</feature>
<feature type="binding site" evidence="17">
    <location>
        <position position="839"/>
    </location>
    <ligand>
        <name>Mn(2+)</name>
        <dbReference type="ChEBI" id="CHEBI:29035"/>
        <label>3</label>
    </ligand>
</feature>
<evidence type="ECO:0000259" key="19">
    <source>
        <dbReference type="PROSITE" id="PS51855"/>
    </source>
</evidence>
<reference evidence="20" key="1">
    <citation type="submission" date="2020-10" db="EMBL/GenBank/DDBJ databases">
        <authorList>
            <person name="Gilroy R."/>
        </authorList>
    </citation>
    <scope>NUCLEOTIDE SEQUENCE</scope>
    <source>
        <strain evidence="20">CHK152-2871</strain>
    </source>
</reference>
<dbReference type="GO" id="GO:0006526">
    <property type="term" value="P:L-arginine biosynthetic process"/>
    <property type="evidence" value="ECO:0007669"/>
    <property type="project" value="UniProtKB-UniRule"/>
</dbReference>
<dbReference type="PANTHER" id="PTHR11405">
    <property type="entry name" value="CARBAMOYLTRANSFERASE FAMILY MEMBER"/>
    <property type="match status" value="1"/>
</dbReference>
<feature type="region of interest" description="Allosteric domain" evidence="17">
    <location>
        <begin position="937"/>
        <end position="1080"/>
    </location>
</feature>
<comment type="pathway">
    <text evidence="17">Pyrimidine metabolism; UMP biosynthesis via de novo pathway; (S)-dihydroorotate from bicarbonate: step 1/3.</text>
</comment>
<dbReference type="GO" id="GO:0004087">
    <property type="term" value="F:carbamoyl-phosphate synthase (ammonia) activity"/>
    <property type="evidence" value="ECO:0007669"/>
    <property type="project" value="UniProtKB-EC"/>
</dbReference>
<evidence type="ECO:0000259" key="18">
    <source>
        <dbReference type="PROSITE" id="PS50975"/>
    </source>
</evidence>
<evidence type="ECO:0000256" key="15">
    <source>
        <dbReference type="ARBA" id="ARBA00048816"/>
    </source>
</evidence>
<feature type="binding site" evidence="17">
    <location>
        <position position="174"/>
    </location>
    <ligand>
        <name>ATP</name>
        <dbReference type="ChEBI" id="CHEBI:30616"/>
        <label>1</label>
    </ligand>
</feature>
<dbReference type="NCBIfam" id="TIGR01369">
    <property type="entry name" value="CPSaseII_lrg"/>
    <property type="match status" value="1"/>
</dbReference>
<reference evidence="20" key="2">
    <citation type="journal article" date="2021" name="PeerJ">
        <title>Extensive microbial diversity within the chicken gut microbiome revealed by metagenomics and culture.</title>
        <authorList>
            <person name="Gilroy R."/>
            <person name="Ravi A."/>
            <person name="Getino M."/>
            <person name="Pursley I."/>
            <person name="Horton D.L."/>
            <person name="Alikhan N.F."/>
            <person name="Baker D."/>
            <person name="Gharbi K."/>
            <person name="Hall N."/>
            <person name="Watson M."/>
            <person name="Adriaenssens E.M."/>
            <person name="Foster-Nyarko E."/>
            <person name="Jarju S."/>
            <person name="Secka A."/>
            <person name="Antonio M."/>
            <person name="Oren A."/>
            <person name="Chaudhuri R.R."/>
            <person name="La Ragione R."/>
            <person name="Hildebrand F."/>
            <person name="Pallen M.J."/>
        </authorList>
    </citation>
    <scope>NUCLEOTIDE SEQUENCE</scope>
    <source>
        <strain evidence="20">CHK152-2871</strain>
    </source>
</reference>
<dbReference type="GO" id="GO:0005737">
    <property type="term" value="C:cytoplasm"/>
    <property type="evidence" value="ECO:0007669"/>
    <property type="project" value="TreeGrafter"/>
</dbReference>
<sequence>MKDNSIKKVLVIGSGPIVIGQAAEFDYAGVQACRALKEEGIEVVLVNSNPATIMTDEHIADKVYIEPLTVDMLTKIIEKERPQGLMASLGGQTGLNLACELNDNGVLEKYNVKVLGTNIDSIKKAEDRELFKNLMNEIGEPIPDSEIVSSYEEALEFANKIGFPIIIRPAFTLGGAGGGIAHNEKEYEEIVHSGLTQSPINQVLVEKSIAGFKEVEYEVMRDSNDTCIIICNMENIDPIGIHTGDSFVVAPSQTLTNNEYQMLRSSAIKIIRALKIEGGCNVQFALDTKSNQYYVIEVNPRVSRSSALASKATGYPIAKITTKIAIGYNLHEIKNSVTGKTVAAFEPALDYVVVKIPKWPFDKFATGDRILGTKMKATGEVMAIGRTFCSGFKKAITSLEGKKTGLLHYKFENMSLEQLLEELHIQDDRRIFRLAEALSRGVEVDELNKITKIDKWFINKIKDITNVERELEVKQLNFELYKKAKEFGFLDSEICAYANVEQQTLDNFNLEASFRIVDTCAGEFRASTPYFYSTYCEECELEECKQETTDKKGNTLKKENVIVLGSGPIRIGQGIEFDYCSVHASWALNENGYESVMVNSNPETLSTDFDVATRLYFEPMNVENVMNIIKKESPIGVMVQFGGQTAINLAPKLAKYGVKILGTSLESIDAVEDRKVFEKLLKDLKIPQPKGKGVRSAQEALETTRELGYPVLVRPSYVIGGRGMQVVYNDDELLTYINQALQFSSEHPVLIDQYIEGLEVELDAVSDGKDILVPGICEHIERAGVHSGDSMSIYPSRNISRKNERKLVNYARAIAKKLNIKGLMNIQFIIKDDVVYVIEVNPRASRTVPIMSKVTGIPMVKMAINAALGKSIRSFGFGTGLYRKTNLVCVKMPVFSFQKLNRIDPALAPEMKSTGEVLGVDTNFKRALLKSFIAAGYKFGGKKQRVLVSLNDHYKKPALKIIKRLFSQGFFIMATWGTHKFLEQNGVPSKMIEKFMIDKLQKRMKNGRLSFIINTPTLGKNSQTSGFQIRTIAEMYGVPCFTSIDTARAYLRAYRTYDKKVDLQVDTITNYRKKKLFGIF</sequence>
<comment type="domain">
    <text evidence="17">The large subunit is composed of 2 ATP-grasp domains that are involved in binding the 2 ATP molecules needed for carbamoyl phosphate synthesis. The N-terminal ATP-grasp domain (referred to as the carboxyphosphate synthetic component) catalyzes the ATP-dependent phosphorylation of hydrogencarbonate to carboxyphosphate and the subsequent nucleophilic attack by ammonia to form a carbamate intermediate. The C-terminal ATP-grasp domain (referred to as the carbamoyl phosphate synthetic component) then catalyzes the phosphorylation of carbamate with the second ATP to form the end product carbamoyl phosphate. The reactive and unstable enzyme intermediates are sequentially channeled from one active site to the next through the interior of the protein over a distance of at least 96 A.</text>
</comment>
<feature type="binding site" evidence="17">
    <location>
        <position position="787"/>
    </location>
    <ligand>
        <name>ATP</name>
        <dbReference type="ChEBI" id="CHEBI:30616"/>
        <label>2</label>
    </ligand>
</feature>
<dbReference type="SMART" id="SM01096">
    <property type="entry name" value="CPSase_L_D3"/>
    <property type="match status" value="1"/>
</dbReference>
<evidence type="ECO:0000256" key="5">
    <source>
        <dbReference type="ARBA" id="ARBA00022598"/>
    </source>
</evidence>
<evidence type="ECO:0000256" key="12">
    <source>
        <dbReference type="ARBA" id="ARBA00022975"/>
    </source>
</evidence>
<feature type="binding site" evidence="17">
    <location>
        <position position="784"/>
    </location>
    <ligand>
        <name>ATP</name>
        <dbReference type="ChEBI" id="CHEBI:30616"/>
        <label>2</label>
    </ligand>
</feature>
<feature type="binding site" evidence="17">
    <location>
        <position position="168"/>
    </location>
    <ligand>
        <name>ATP</name>
        <dbReference type="ChEBI" id="CHEBI:30616"/>
        <label>1</label>
    </ligand>
</feature>
<feature type="binding site" evidence="17">
    <location>
        <position position="283"/>
    </location>
    <ligand>
        <name>Mg(2+)</name>
        <dbReference type="ChEBI" id="CHEBI:18420"/>
        <label>1</label>
    </ligand>
</feature>
<dbReference type="AlphaFoldDB" id="A0A9D1FGR7"/>
<evidence type="ECO:0000256" key="14">
    <source>
        <dbReference type="ARBA" id="ARBA00047359"/>
    </source>
</evidence>
<feature type="binding site" evidence="17">
    <location>
        <position position="299"/>
    </location>
    <ligand>
        <name>Mg(2+)</name>
        <dbReference type="ChEBI" id="CHEBI:18420"/>
        <label>2</label>
    </ligand>
</feature>
<feature type="binding site" evidence="17">
    <location>
        <position position="841"/>
    </location>
    <ligand>
        <name>Mn(2+)</name>
        <dbReference type="ChEBI" id="CHEBI:29035"/>
        <label>4</label>
    </ligand>
</feature>
<feature type="binding site" evidence="17">
    <location>
        <position position="827"/>
    </location>
    <ligand>
        <name>ATP</name>
        <dbReference type="ChEBI" id="CHEBI:30616"/>
        <label>2</label>
    </ligand>
</feature>
<dbReference type="InterPro" id="IPR005483">
    <property type="entry name" value="CPSase_dom"/>
</dbReference>
<feature type="binding site" evidence="17">
    <location>
        <position position="128"/>
    </location>
    <ligand>
        <name>ATP</name>
        <dbReference type="ChEBI" id="CHEBI:30616"/>
        <label>1</label>
    </ligand>
</feature>
<dbReference type="InterPro" id="IPR033937">
    <property type="entry name" value="MGS_CPS_CarB"/>
</dbReference>
<keyword evidence="11" id="KW-0460">Magnesium</keyword>
<dbReference type="FunFam" id="1.10.1030.10:FF:000002">
    <property type="entry name" value="Carbamoyl-phosphate synthase large chain"/>
    <property type="match status" value="1"/>
</dbReference>
<dbReference type="InterPro" id="IPR006275">
    <property type="entry name" value="CPSase_lsu"/>
</dbReference>
<dbReference type="Gene3D" id="3.40.50.20">
    <property type="match status" value="2"/>
</dbReference>
<feature type="binding site" evidence="17">
    <location>
        <position position="785"/>
    </location>
    <ligand>
        <name>ATP</name>
        <dbReference type="ChEBI" id="CHEBI:30616"/>
        <label>2</label>
    </ligand>
</feature>
<evidence type="ECO:0000256" key="9">
    <source>
        <dbReference type="ARBA" id="ARBA00022741"/>
    </source>
</evidence>
<feature type="binding site" evidence="17">
    <location>
        <position position="827"/>
    </location>
    <ligand>
        <name>Mn(2+)</name>
        <dbReference type="ChEBI" id="CHEBI:29035"/>
        <label>3</label>
    </ligand>
</feature>
<evidence type="ECO:0000256" key="7">
    <source>
        <dbReference type="ARBA" id="ARBA00022723"/>
    </source>
</evidence>
<dbReference type="InterPro" id="IPR016185">
    <property type="entry name" value="PreATP-grasp_dom_sf"/>
</dbReference>
<dbReference type="SMART" id="SM00851">
    <property type="entry name" value="MGS"/>
    <property type="match status" value="1"/>
</dbReference>
<dbReference type="SUPFAM" id="SSF52440">
    <property type="entry name" value="PreATP-grasp domain"/>
    <property type="match status" value="2"/>
</dbReference>
<feature type="binding site" evidence="17">
    <location>
        <position position="839"/>
    </location>
    <ligand>
        <name>Mg(2+)</name>
        <dbReference type="ChEBI" id="CHEBI:18420"/>
        <label>4</label>
    </ligand>
</feature>
<dbReference type="InterPro" id="IPR005479">
    <property type="entry name" value="CPAse_ATP-bd"/>
</dbReference>
<dbReference type="GO" id="GO:0004088">
    <property type="term" value="F:carbamoyl-phosphate synthase (glutamine-hydrolyzing) activity"/>
    <property type="evidence" value="ECO:0007669"/>
    <property type="project" value="UniProtKB-UniRule"/>
</dbReference>
<feature type="binding site" evidence="17">
    <location>
        <position position="242"/>
    </location>
    <ligand>
        <name>ATP</name>
        <dbReference type="ChEBI" id="CHEBI:30616"/>
        <label>1</label>
    </ligand>
</feature>
<feature type="binding site" evidence="17">
    <location>
        <position position="299"/>
    </location>
    <ligand>
        <name>Mn(2+)</name>
        <dbReference type="ChEBI" id="CHEBI:29035"/>
        <label>2</label>
    </ligand>
</feature>
<dbReference type="SUPFAM" id="SSF48108">
    <property type="entry name" value="Carbamoyl phosphate synthetase, large subunit connection domain"/>
    <property type="match status" value="1"/>
</dbReference>
<feature type="binding site" evidence="17">
    <location>
        <position position="207"/>
    </location>
    <ligand>
        <name>ATP</name>
        <dbReference type="ChEBI" id="CHEBI:30616"/>
        <label>1</label>
    </ligand>
</feature>
<dbReference type="GO" id="GO:0006541">
    <property type="term" value="P:glutamine metabolic process"/>
    <property type="evidence" value="ECO:0007669"/>
    <property type="project" value="TreeGrafter"/>
</dbReference>
<organism evidence="20 21">
    <name type="scientific">Candidatus Galligastranaerophilus intestinavium</name>
    <dbReference type="NCBI Taxonomy" id="2840836"/>
    <lineage>
        <taxon>Bacteria</taxon>
        <taxon>Candidatus Galligastranaerophilus</taxon>
    </lineage>
</organism>
<dbReference type="Pfam" id="PF02787">
    <property type="entry name" value="CPSase_L_D3"/>
    <property type="match status" value="1"/>
</dbReference>
<dbReference type="CDD" id="cd01424">
    <property type="entry name" value="MGS_CPS_II"/>
    <property type="match status" value="1"/>
</dbReference>
<comment type="function">
    <text evidence="16">Small subunit of the glutamine-dependent carbamoyl phosphate synthetase (CPSase). CPSase catalyzes the formation of carbamoyl phosphate from the ammonia moiety of glutamine, carbonate, and phosphate donated by ATP, constituting the first step of the biosynthetic pathway leading to pyrimidine nucleotides. The large subunit (synthetase) binds the substrates ammonia (free or transferred from glutamine from the small subunit), hydrogencarbonate and ATP and carries out an ATP-coupled ligase reaction, activating hydrogencarbonate by forming carboxy phosphate which reacts with ammonia to form carbamoyl phosphate.</text>
</comment>
<dbReference type="InterPro" id="IPR058047">
    <property type="entry name" value="CPSase_preATP-grasp"/>
</dbReference>
<feature type="binding site" evidence="17">
    <location>
        <position position="283"/>
    </location>
    <ligand>
        <name>Mn(2+)</name>
        <dbReference type="ChEBI" id="CHEBI:29035"/>
        <label>1</label>
    </ligand>
</feature>
<feature type="binding site" evidence="17">
    <location>
        <position position="841"/>
    </location>
    <ligand>
        <name>Mg(2+)</name>
        <dbReference type="ChEBI" id="CHEBI:18420"/>
        <label>4</label>
    </ligand>
</feature>
<feature type="domain" description="ATP-grasp" evidence="18">
    <location>
        <begin position="678"/>
        <end position="868"/>
    </location>
</feature>
<keyword evidence="6 17" id="KW-0028">Amino-acid biosynthesis</keyword>
<feature type="binding site" evidence="17">
    <location>
        <position position="209"/>
    </location>
    <ligand>
        <name>ATP</name>
        <dbReference type="ChEBI" id="CHEBI:30616"/>
        <label>1</label>
    </ligand>
</feature>
<feature type="binding site" evidence="17">
    <location>
        <position position="297"/>
    </location>
    <ligand>
        <name>Mn(2+)</name>
        <dbReference type="ChEBI" id="CHEBI:29035"/>
        <label>2</label>
    </ligand>
</feature>
<evidence type="ECO:0000256" key="1">
    <source>
        <dbReference type="ARBA" id="ARBA00001936"/>
    </source>
</evidence>
<gene>
    <name evidence="17 20" type="primary">carB</name>
    <name evidence="20" type="ORF">IAA86_00885</name>
</gene>
<comment type="caution">
    <text evidence="20">The sequence shown here is derived from an EMBL/GenBank/DDBJ whole genome shotgun (WGS) entry which is preliminary data.</text>
</comment>
<comment type="function">
    <text evidence="17">Large subunit of the glutamine-dependent carbamoyl phosphate synthetase (CPSase). CPSase catalyzes the formation of carbamoyl phosphate from the ammonia moiety of glutamine, carbonate, and phosphate donated by ATP, constituting the first step of 2 biosynthetic pathways, one leading to arginine and/or urea and the other to pyrimidine nucleotides. The large subunit (synthetase) binds the substrates ammonia (free or transferred from glutamine from the small subunit), hydrogencarbonate and ATP and carries out an ATP-coupled ligase reaction, activating hydrogencarbonate by forming carboxy phosphate which reacts with ammonia to form carbamoyl phosphate.</text>
</comment>
<dbReference type="SUPFAM" id="SSF52335">
    <property type="entry name" value="Methylglyoxal synthase-like"/>
    <property type="match status" value="1"/>
</dbReference>
<feature type="binding site" evidence="17">
    <location>
        <position position="240"/>
    </location>
    <ligand>
        <name>ATP</name>
        <dbReference type="ChEBI" id="CHEBI:30616"/>
        <label>1</label>
    </ligand>
</feature>
<feature type="binding site" evidence="17">
    <location>
        <position position="283"/>
    </location>
    <ligand>
        <name>ATP</name>
        <dbReference type="ChEBI" id="CHEBI:30616"/>
        <label>1</label>
    </ligand>
</feature>
<comment type="caution">
    <text evidence="17">Lacks conserved residue(s) required for the propagation of feature annotation.</text>
</comment>
<keyword evidence="5 17" id="KW-0436">Ligase</keyword>
<comment type="similarity">
    <text evidence="3 17">Belongs to the CarB family.</text>
</comment>
<feature type="binding site" evidence="17">
    <location>
        <position position="297"/>
    </location>
    <ligand>
        <name>Mg(2+)</name>
        <dbReference type="ChEBI" id="CHEBI:18420"/>
        <label>1</label>
    </ligand>
</feature>
<feature type="domain" description="ATP-grasp" evidence="18">
    <location>
        <begin position="132"/>
        <end position="326"/>
    </location>
</feature>
<evidence type="ECO:0000256" key="4">
    <source>
        <dbReference type="ARBA" id="ARBA00022571"/>
    </source>
</evidence>
<evidence type="ECO:0000256" key="10">
    <source>
        <dbReference type="ARBA" id="ARBA00022840"/>
    </source>
</evidence>
<keyword evidence="8 17" id="KW-0677">Repeat</keyword>
<feature type="binding site" evidence="17">
    <location>
        <position position="241"/>
    </location>
    <ligand>
        <name>ATP</name>
        <dbReference type="ChEBI" id="CHEBI:30616"/>
        <label>1</label>
    </ligand>
</feature>
<dbReference type="FunFam" id="3.40.50.20:FF:000002">
    <property type="entry name" value="Carbamoyl-phosphate synthase large chain"/>
    <property type="match status" value="1"/>
</dbReference>
<dbReference type="EC" id="6.3.4.16" evidence="17"/>
<evidence type="ECO:0000256" key="16">
    <source>
        <dbReference type="ARBA" id="ARBA00060037"/>
    </source>
</evidence>
<dbReference type="NCBIfam" id="NF003671">
    <property type="entry name" value="PRK05294.1"/>
    <property type="match status" value="1"/>
</dbReference>
<evidence type="ECO:0000256" key="6">
    <source>
        <dbReference type="ARBA" id="ARBA00022605"/>
    </source>
</evidence>
<dbReference type="HAMAP" id="MF_01210_A">
    <property type="entry name" value="CPSase_L_chain_A"/>
    <property type="match status" value="1"/>
</dbReference>
<feature type="binding site" evidence="17">
    <location>
        <position position="755"/>
    </location>
    <ligand>
        <name>ATP</name>
        <dbReference type="ChEBI" id="CHEBI:30616"/>
        <label>2</label>
    </ligand>
</feature>
<evidence type="ECO:0000256" key="11">
    <source>
        <dbReference type="ARBA" id="ARBA00022842"/>
    </source>
</evidence>
<comment type="catalytic activity">
    <reaction evidence="14 17">
        <text>hydrogencarbonate + NH4(+) + 2 ATP = carbamoyl phosphate + 2 ADP + phosphate + 2 H(+)</text>
        <dbReference type="Rhea" id="RHEA:18029"/>
        <dbReference type="ChEBI" id="CHEBI:15378"/>
        <dbReference type="ChEBI" id="CHEBI:17544"/>
        <dbReference type="ChEBI" id="CHEBI:28938"/>
        <dbReference type="ChEBI" id="CHEBI:30616"/>
        <dbReference type="ChEBI" id="CHEBI:43474"/>
        <dbReference type="ChEBI" id="CHEBI:58228"/>
        <dbReference type="ChEBI" id="CHEBI:456216"/>
        <dbReference type="EC" id="6.3.4.16"/>
    </reaction>
</comment>